<protein>
    <submittedName>
        <fullName evidence="1">DKNYY family protein</fullName>
    </submittedName>
</protein>
<dbReference type="AlphaFoldDB" id="A0A1H4AW36"/>
<dbReference type="STRING" id="408074.SAMN05660909_01800"/>
<dbReference type="OrthoDB" id="661807at2"/>
<keyword evidence="2" id="KW-1185">Reference proteome</keyword>
<dbReference type="InterPro" id="IPR027375">
    <property type="entry name" value="DKNYY"/>
</dbReference>
<proteinExistence type="predicted"/>
<evidence type="ECO:0000313" key="2">
    <source>
        <dbReference type="Proteomes" id="UP000199656"/>
    </source>
</evidence>
<dbReference type="EMBL" id="FNRL01000006">
    <property type="protein sequence ID" value="SEA40054.1"/>
    <property type="molecule type" value="Genomic_DNA"/>
</dbReference>
<sequence>MWTKPIQLQSDKDIPAGNGYFNIQGKGICYNRYPVKNADPETFVWQLDFARDKNRCYRAGEAFREADPATFEVLNIYFARDKNHIYNVAGIDKKVDYETFTVLDTGFFVDEEGRKRKTTSFAKDKNGLWMMEYYSYKPVAIKGVDAESFERIDDSYARDKKYLLWRGKKVIKADPATFVALNANYGKDARNVILQDTLFRQADYETFQVFKENITIAKDKNTYYHFDAEITEAEFKDLLQRQGAW</sequence>
<organism evidence="1 2">
    <name type="scientific">Chitinophaga terrae</name>
    <name type="common">ex Kim and Jung 2007</name>
    <dbReference type="NCBI Taxonomy" id="408074"/>
    <lineage>
        <taxon>Bacteria</taxon>
        <taxon>Pseudomonadati</taxon>
        <taxon>Bacteroidota</taxon>
        <taxon>Chitinophagia</taxon>
        <taxon>Chitinophagales</taxon>
        <taxon>Chitinophagaceae</taxon>
        <taxon>Chitinophaga</taxon>
    </lineage>
</organism>
<reference evidence="2" key="1">
    <citation type="submission" date="2016-10" db="EMBL/GenBank/DDBJ databases">
        <authorList>
            <person name="Varghese N."/>
            <person name="Submissions S."/>
        </authorList>
    </citation>
    <scope>NUCLEOTIDE SEQUENCE [LARGE SCALE GENOMIC DNA]</scope>
    <source>
        <strain evidence="2">DSM 23920</strain>
    </source>
</reference>
<dbReference type="Proteomes" id="UP000199656">
    <property type="component" value="Unassembled WGS sequence"/>
</dbReference>
<name>A0A1H4AW36_9BACT</name>
<gene>
    <name evidence="1" type="ORF">SAMN05660909_01800</name>
</gene>
<accession>A0A1H4AW36</accession>
<evidence type="ECO:0000313" key="1">
    <source>
        <dbReference type="EMBL" id="SEA40054.1"/>
    </source>
</evidence>
<dbReference type="RefSeq" id="WP_089760794.1">
    <property type="nucleotide sequence ID" value="NZ_BKAT01000009.1"/>
</dbReference>
<dbReference type="Pfam" id="PF13644">
    <property type="entry name" value="DKNYY"/>
    <property type="match status" value="1"/>
</dbReference>